<accession>A0ABU6KDW7</accession>
<dbReference type="Pfam" id="PF00392">
    <property type="entry name" value="GntR"/>
    <property type="match status" value="1"/>
</dbReference>
<evidence type="ECO:0000313" key="5">
    <source>
        <dbReference type="EMBL" id="MEC5423365.1"/>
    </source>
</evidence>
<dbReference type="InterPro" id="IPR011663">
    <property type="entry name" value="UTRA"/>
</dbReference>
<dbReference type="Proteomes" id="UP001335737">
    <property type="component" value="Unassembled WGS sequence"/>
</dbReference>
<keyword evidence="2" id="KW-0238">DNA-binding</keyword>
<dbReference type="EMBL" id="JARZFX010000002">
    <property type="protein sequence ID" value="MEC5423365.1"/>
    <property type="molecule type" value="Genomic_DNA"/>
</dbReference>
<dbReference type="SMART" id="SM00866">
    <property type="entry name" value="UTRA"/>
    <property type="match status" value="1"/>
</dbReference>
<protein>
    <submittedName>
        <fullName evidence="5">GntR family transcriptional regulator</fullName>
    </submittedName>
</protein>
<dbReference type="InterPro" id="IPR036388">
    <property type="entry name" value="WH-like_DNA-bd_sf"/>
</dbReference>
<evidence type="ECO:0000313" key="6">
    <source>
        <dbReference type="Proteomes" id="UP001335737"/>
    </source>
</evidence>
<dbReference type="Pfam" id="PF07702">
    <property type="entry name" value="UTRA"/>
    <property type="match status" value="1"/>
</dbReference>
<dbReference type="InterPro" id="IPR036390">
    <property type="entry name" value="WH_DNA-bd_sf"/>
</dbReference>
<dbReference type="RefSeq" id="WP_327606917.1">
    <property type="nucleotide sequence ID" value="NZ_JARZFX010000002.1"/>
</dbReference>
<name>A0ABU6KDW7_9BACI</name>
<proteinExistence type="predicted"/>
<comment type="caution">
    <text evidence="5">The sequence shown here is derived from an EMBL/GenBank/DDBJ whole genome shotgun (WGS) entry which is preliminary data.</text>
</comment>
<dbReference type="InterPro" id="IPR028978">
    <property type="entry name" value="Chorismate_lyase_/UTRA_dom_sf"/>
</dbReference>
<dbReference type="PRINTS" id="PR00035">
    <property type="entry name" value="HTHGNTR"/>
</dbReference>
<keyword evidence="3" id="KW-0804">Transcription</keyword>
<dbReference type="InterPro" id="IPR050679">
    <property type="entry name" value="Bact_HTH_transcr_reg"/>
</dbReference>
<evidence type="ECO:0000256" key="1">
    <source>
        <dbReference type="ARBA" id="ARBA00023015"/>
    </source>
</evidence>
<evidence type="ECO:0000256" key="3">
    <source>
        <dbReference type="ARBA" id="ARBA00023163"/>
    </source>
</evidence>
<evidence type="ECO:0000259" key="4">
    <source>
        <dbReference type="PROSITE" id="PS50949"/>
    </source>
</evidence>
<gene>
    <name evidence="5" type="ORF">QGM71_07625</name>
</gene>
<keyword evidence="1" id="KW-0805">Transcription regulation</keyword>
<dbReference type="Gene3D" id="3.40.1410.10">
    <property type="entry name" value="Chorismate lyase-like"/>
    <property type="match status" value="1"/>
</dbReference>
<dbReference type="SUPFAM" id="SSF64288">
    <property type="entry name" value="Chorismate lyase-like"/>
    <property type="match status" value="1"/>
</dbReference>
<dbReference type="PANTHER" id="PTHR44846">
    <property type="entry name" value="MANNOSYL-D-GLYCERATE TRANSPORT/METABOLISM SYSTEM REPRESSOR MNGR-RELATED"/>
    <property type="match status" value="1"/>
</dbReference>
<dbReference type="Gene3D" id="1.10.10.10">
    <property type="entry name" value="Winged helix-like DNA-binding domain superfamily/Winged helix DNA-binding domain"/>
    <property type="match status" value="1"/>
</dbReference>
<sequence>MVLEYNNSIPLYVQLKAKIEEKILNGTYTVKIPSEREIIDEFYVSRSTVRQAIKELVDEGVLSRRPGKGTFISLKPIDDWLGNLSSTSETIGKMGMEPGAKLLKAEESALSPHLQQITGLTSAFHIRRIRYADHIPIGIENSYYPVNLGKKLSQFNLNNITLYDVLELKLEVHTKEAEQVIRAGTVLRQDAALLDIPTKSTMLNVDRKLLDLNDNFVEFEQAYYRADMYSFKINLAKKNNRP</sequence>
<dbReference type="PANTHER" id="PTHR44846:SF1">
    <property type="entry name" value="MANNOSYL-D-GLYCERATE TRANSPORT_METABOLISM SYSTEM REPRESSOR MNGR-RELATED"/>
    <property type="match status" value="1"/>
</dbReference>
<organism evidence="5 6">
    <name type="scientific">Virgibacillus tibetensis</name>
    <dbReference type="NCBI Taxonomy" id="3042313"/>
    <lineage>
        <taxon>Bacteria</taxon>
        <taxon>Bacillati</taxon>
        <taxon>Bacillota</taxon>
        <taxon>Bacilli</taxon>
        <taxon>Bacillales</taxon>
        <taxon>Bacillaceae</taxon>
        <taxon>Virgibacillus</taxon>
    </lineage>
</organism>
<dbReference type="InterPro" id="IPR000524">
    <property type="entry name" value="Tscrpt_reg_HTH_GntR"/>
</dbReference>
<reference evidence="5 6" key="1">
    <citation type="journal article" date="2024" name="Int. J. Syst. Evol. Microbiol.">
        <title>Virgibacillus tibetensis sp. nov., isolated from salt lake on the Tibetan Plateau of China.</title>
        <authorList>
            <person name="Phurbu D."/>
            <person name="Liu Z.-X."/>
            <person name="Wang R."/>
            <person name="Zheng Y.-Y."/>
            <person name="Liu H.-C."/>
            <person name="Zhou Y.-G."/>
            <person name="Yu Y.-J."/>
            <person name="Li A.-H."/>
        </authorList>
    </citation>
    <scope>NUCLEOTIDE SEQUENCE [LARGE SCALE GENOMIC DNA]</scope>
    <source>
        <strain evidence="5 6">C22-A2</strain>
    </source>
</reference>
<keyword evidence="6" id="KW-1185">Reference proteome</keyword>
<evidence type="ECO:0000256" key="2">
    <source>
        <dbReference type="ARBA" id="ARBA00023125"/>
    </source>
</evidence>
<feature type="domain" description="HTH gntR-type" evidence="4">
    <location>
        <begin position="9"/>
        <end position="75"/>
    </location>
</feature>
<dbReference type="SMART" id="SM00345">
    <property type="entry name" value="HTH_GNTR"/>
    <property type="match status" value="1"/>
</dbReference>
<dbReference type="CDD" id="cd07377">
    <property type="entry name" value="WHTH_GntR"/>
    <property type="match status" value="1"/>
</dbReference>
<dbReference type="PROSITE" id="PS50949">
    <property type="entry name" value="HTH_GNTR"/>
    <property type="match status" value="1"/>
</dbReference>
<dbReference type="SUPFAM" id="SSF46785">
    <property type="entry name" value="Winged helix' DNA-binding domain"/>
    <property type="match status" value="1"/>
</dbReference>